<dbReference type="EMBL" id="JACRTP010000001">
    <property type="protein sequence ID" value="MBC8627383.1"/>
    <property type="molecule type" value="Genomic_DNA"/>
</dbReference>
<proteinExistence type="predicted"/>
<dbReference type="InterPro" id="IPR023833">
    <property type="entry name" value="Signal_pept_SipW-depend-type"/>
</dbReference>
<protein>
    <recommendedName>
        <fullName evidence="4">Camelysin metallo-endopeptidase</fullName>
    </recommendedName>
</protein>
<evidence type="ECO:0000256" key="1">
    <source>
        <dbReference type="SAM" id="SignalP"/>
    </source>
</evidence>
<organism evidence="2 3">
    <name type="scientific">Blautia stercoris</name>
    <dbReference type="NCBI Taxonomy" id="871664"/>
    <lineage>
        <taxon>Bacteria</taxon>
        <taxon>Bacillati</taxon>
        <taxon>Bacillota</taxon>
        <taxon>Clostridia</taxon>
        <taxon>Lachnospirales</taxon>
        <taxon>Lachnospiraceae</taxon>
        <taxon>Blautia</taxon>
    </lineage>
</organism>
<comment type="caution">
    <text evidence="2">The sequence shown here is derived from an EMBL/GenBank/DDBJ whole genome shotgun (WGS) entry which is preliminary data.</text>
</comment>
<evidence type="ECO:0008006" key="4">
    <source>
        <dbReference type="Google" id="ProtNLM"/>
    </source>
</evidence>
<dbReference type="RefSeq" id="WP_187558122.1">
    <property type="nucleotide sequence ID" value="NZ_JACRTP010000001.1"/>
</dbReference>
<evidence type="ECO:0000313" key="3">
    <source>
        <dbReference type="Proteomes" id="UP000661649"/>
    </source>
</evidence>
<keyword evidence="1" id="KW-0732">Signal</keyword>
<reference evidence="2 3" key="1">
    <citation type="submission" date="2020-08" db="EMBL/GenBank/DDBJ databases">
        <title>Genome public.</title>
        <authorList>
            <person name="Liu C."/>
            <person name="Sun Q."/>
        </authorList>
    </citation>
    <scope>NUCLEOTIDE SEQUENCE [LARGE SCALE GENOMIC DNA]</scope>
    <source>
        <strain evidence="2 3">3_YM_SP_D4_24.mj</strain>
    </source>
</reference>
<feature type="chain" id="PRO_5047209522" description="Camelysin metallo-endopeptidase" evidence="1">
    <location>
        <begin position="27"/>
        <end position="226"/>
    </location>
</feature>
<evidence type="ECO:0000313" key="2">
    <source>
        <dbReference type="EMBL" id="MBC8627383.1"/>
    </source>
</evidence>
<gene>
    <name evidence="2" type="ORF">H8712_01870</name>
</gene>
<name>A0ABR7P7M9_9FIRM</name>
<dbReference type="Pfam" id="PF12389">
    <property type="entry name" value="Peptidase_M73"/>
    <property type="match status" value="1"/>
</dbReference>
<dbReference type="Proteomes" id="UP000661649">
    <property type="component" value="Unassembled WGS sequence"/>
</dbReference>
<dbReference type="NCBIfam" id="TIGR04088">
    <property type="entry name" value="cognate_SipW"/>
    <property type="match status" value="1"/>
</dbReference>
<keyword evidence="3" id="KW-1185">Reference proteome</keyword>
<accession>A0ABR7P7M9</accession>
<sequence length="226" mass="24600">MRKSKKMIAGILGALTLVMVTGSAMAYFTDSEQAKNHITIGKVDISLTEPNWDKVPDKEKENIVPGKELVKDPTITNTGINDAFVFMKVTVPAAELVTANEDGTKNEKALKQLYSWEINKGWIQLGDAKAVTENGKTTAFEYIYAYGSNASCSALAKNASTSALFDKITFLNVIEGQQFADGTGLEESETEINVQAYAIQTTDLTSNDVTTPSAVWQVLANQNQLF</sequence>
<feature type="signal peptide" evidence="1">
    <location>
        <begin position="1"/>
        <end position="26"/>
    </location>
</feature>
<dbReference type="InterPro" id="IPR022121">
    <property type="entry name" value="Peptidase_M73_camelysin"/>
</dbReference>